<dbReference type="SUPFAM" id="SSF46458">
    <property type="entry name" value="Globin-like"/>
    <property type="match status" value="1"/>
</dbReference>
<dbReference type="InterPro" id="IPR012292">
    <property type="entry name" value="Globin/Proto"/>
</dbReference>
<dbReference type="Gene3D" id="1.10.490.10">
    <property type="entry name" value="Globins"/>
    <property type="match status" value="1"/>
</dbReference>
<organism evidence="1 2">
    <name type="scientific">Benzoatithermus flavus</name>
    <dbReference type="NCBI Taxonomy" id="3108223"/>
    <lineage>
        <taxon>Bacteria</taxon>
        <taxon>Pseudomonadati</taxon>
        <taxon>Pseudomonadota</taxon>
        <taxon>Alphaproteobacteria</taxon>
        <taxon>Geminicoccales</taxon>
        <taxon>Geminicoccaceae</taxon>
        <taxon>Benzoatithermus</taxon>
    </lineage>
</organism>
<dbReference type="RefSeq" id="WP_418159153.1">
    <property type="nucleotide sequence ID" value="NZ_JBBLZC010000007.1"/>
</dbReference>
<dbReference type="CDD" id="cd08916">
    <property type="entry name" value="TrHb3_P"/>
    <property type="match status" value="1"/>
</dbReference>
<name>A0ABU8XSB1_9PROT</name>
<reference evidence="1 2" key="1">
    <citation type="submission" date="2024-01" db="EMBL/GenBank/DDBJ databases">
        <title>Multi-omics insights into the function and evolution of sodium benzoate biodegradation pathways in Benzoatithermus flavus gen. nov., sp. nov. from hot spring.</title>
        <authorList>
            <person name="Hu C.-J."/>
            <person name="Li W.-J."/>
        </authorList>
    </citation>
    <scope>NUCLEOTIDE SEQUENCE [LARGE SCALE GENOMIC DNA]</scope>
    <source>
        <strain evidence="1 2">SYSU G07066</strain>
    </source>
</reference>
<evidence type="ECO:0000313" key="1">
    <source>
        <dbReference type="EMBL" id="MEK0083310.1"/>
    </source>
</evidence>
<dbReference type="Proteomes" id="UP001375743">
    <property type="component" value="Unassembled WGS sequence"/>
</dbReference>
<protein>
    <submittedName>
        <fullName evidence="1">Group III truncated hemoglobin</fullName>
    </submittedName>
</protein>
<accession>A0ABU8XSB1</accession>
<gene>
    <name evidence="1" type="ORF">U1T56_09100</name>
</gene>
<keyword evidence="2" id="KW-1185">Reference proteome</keyword>
<comment type="caution">
    <text evidence="1">The sequence shown here is derived from an EMBL/GenBank/DDBJ whole genome shotgun (WGS) entry which is preliminary data.</text>
</comment>
<proteinExistence type="predicted"/>
<sequence length="149" mass="16682">MSTPEQQERRAALAPGAAVAIDEVLIGRVVREFYRRVRRDPVLGPIFEDAIGDGWDAHLAKLVDFWSSVLLMTGRYSGRPMQVHARIDAIEDDLFRSWLGLFEATVVDLCTPAQAALFREKAQRIAESLRLGIAFHRKLMLPRTPLAAG</sequence>
<dbReference type="EMBL" id="JBBLZC010000007">
    <property type="protein sequence ID" value="MEK0083310.1"/>
    <property type="molecule type" value="Genomic_DNA"/>
</dbReference>
<dbReference type="InterPro" id="IPR009050">
    <property type="entry name" value="Globin-like_sf"/>
</dbReference>
<evidence type="ECO:0000313" key="2">
    <source>
        <dbReference type="Proteomes" id="UP001375743"/>
    </source>
</evidence>